<evidence type="ECO:0000313" key="1">
    <source>
        <dbReference type="EMBL" id="OLN26491.1"/>
    </source>
</evidence>
<protein>
    <recommendedName>
        <fullName evidence="3">SH3 domain-containing protein</fullName>
    </recommendedName>
</protein>
<proteinExistence type="predicted"/>
<accession>A0A1Q8QGQ4</accession>
<gene>
    <name evidence="1" type="ORF">DSOL_4972</name>
</gene>
<reference evidence="1 2" key="1">
    <citation type="submission" date="2016-09" db="EMBL/GenBank/DDBJ databases">
        <title>Complete genome of Desulfosporosinus sp. OL.</title>
        <authorList>
            <person name="Mardanov A."/>
            <person name="Beletsky A."/>
            <person name="Panova A."/>
            <person name="Karnachuk O."/>
            <person name="Ravin N."/>
        </authorList>
    </citation>
    <scope>NUCLEOTIDE SEQUENCE [LARGE SCALE GENOMIC DNA]</scope>
    <source>
        <strain evidence="1 2">OL</strain>
    </source>
</reference>
<evidence type="ECO:0008006" key="3">
    <source>
        <dbReference type="Google" id="ProtNLM"/>
    </source>
</evidence>
<dbReference type="Gene3D" id="2.30.30.40">
    <property type="entry name" value="SH3 Domains"/>
    <property type="match status" value="1"/>
</dbReference>
<dbReference type="RefSeq" id="WP_075367230.1">
    <property type="nucleotide sequence ID" value="NZ_MLBF01000076.1"/>
</dbReference>
<evidence type="ECO:0000313" key="2">
    <source>
        <dbReference type="Proteomes" id="UP000186102"/>
    </source>
</evidence>
<dbReference type="Proteomes" id="UP000186102">
    <property type="component" value="Unassembled WGS sequence"/>
</dbReference>
<organism evidence="1 2">
    <name type="scientific">Desulfosporosinus metallidurans</name>
    <dbReference type="NCBI Taxonomy" id="1888891"/>
    <lineage>
        <taxon>Bacteria</taxon>
        <taxon>Bacillati</taxon>
        <taxon>Bacillota</taxon>
        <taxon>Clostridia</taxon>
        <taxon>Eubacteriales</taxon>
        <taxon>Desulfitobacteriaceae</taxon>
        <taxon>Desulfosporosinus</taxon>
    </lineage>
</organism>
<comment type="caution">
    <text evidence="1">The sequence shown here is derived from an EMBL/GenBank/DDBJ whole genome shotgun (WGS) entry which is preliminary data.</text>
</comment>
<dbReference type="STRING" id="1888891.DSOL_4972"/>
<keyword evidence="2" id="KW-1185">Reference proteome</keyword>
<dbReference type="AlphaFoldDB" id="A0A1Q8QGQ4"/>
<dbReference type="OrthoDB" id="1797351at2"/>
<sequence length="239" mass="27454">MKKISFFAMLLIILLLAWNNFSFQLKRNSTKILMPGSNYSLLKEPSAKAYEESKVKIPGGELVSILKTEDDWALIEANGQSGWILKWFIINENSDAKLLKLNTDYMILKEKTQGQLYPEGPTIVELEKGNLIKPLFRWDDWIQVSIIQFDIPSISVTWIKENLLALPSEVEPNEGFLRVGCPAYEILDFNKISSVNPTTVQYSMQVRLKKRQGEFIWVSGPSEWDAWVKSSDILYTKID</sequence>
<name>A0A1Q8QGQ4_9FIRM</name>
<dbReference type="EMBL" id="MLBF01000076">
    <property type="protein sequence ID" value="OLN26491.1"/>
    <property type="molecule type" value="Genomic_DNA"/>
</dbReference>